<dbReference type="InterPro" id="IPR021737">
    <property type="entry name" value="Phage_phiKZ_Orf197"/>
</dbReference>
<gene>
    <name evidence="1" type="ORF">LCGC14_1385630</name>
</gene>
<organism evidence="1">
    <name type="scientific">marine sediment metagenome</name>
    <dbReference type="NCBI Taxonomy" id="412755"/>
    <lineage>
        <taxon>unclassified sequences</taxon>
        <taxon>metagenomes</taxon>
        <taxon>ecological metagenomes</taxon>
    </lineage>
</organism>
<proteinExistence type="predicted"/>
<feature type="non-terminal residue" evidence="1">
    <location>
        <position position="1"/>
    </location>
</feature>
<protein>
    <recommendedName>
        <fullName evidence="2">DUF3307 domain-containing protein</fullName>
    </recommendedName>
</protein>
<evidence type="ECO:0000313" key="1">
    <source>
        <dbReference type="EMBL" id="KKM75903.1"/>
    </source>
</evidence>
<name>A0A0F9K1P7_9ZZZZ</name>
<sequence length="112" mass="12657">RMIETFFALLIGHALADFVLQSDAMAKGKNRHNRTTTPPGATCTLCWPYWLSSHALIHGGVVWAITSNVYLGAAETVVHWLIDFAKCENRINVHEDQFLHIACKVVWLARLR</sequence>
<reference evidence="1" key="1">
    <citation type="journal article" date="2015" name="Nature">
        <title>Complex archaea that bridge the gap between prokaryotes and eukaryotes.</title>
        <authorList>
            <person name="Spang A."/>
            <person name="Saw J.H."/>
            <person name="Jorgensen S.L."/>
            <person name="Zaremba-Niedzwiedzka K."/>
            <person name="Martijn J."/>
            <person name="Lind A.E."/>
            <person name="van Eijk R."/>
            <person name="Schleper C."/>
            <person name="Guy L."/>
            <person name="Ettema T.J."/>
        </authorList>
    </citation>
    <scope>NUCLEOTIDE SEQUENCE</scope>
</reference>
<evidence type="ECO:0008006" key="2">
    <source>
        <dbReference type="Google" id="ProtNLM"/>
    </source>
</evidence>
<dbReference type="EMBL" id="LAZR01008897">
    <property type="protein sequence ID" value="KKM75903.1"/>
    <property type="molecule type" value="Genomic_DNA"/>
</dbReference>
<dbReference type="Pfam" id="PF11750">
    <property type="entry name" value="DUF3307"/>
    <property type="match status" value="1"/>
</dbReference>
<comment type="caution">
    <text evidence="1">The sequence shown here is derived from an EMBL/GenBank/DDBJ whole genome shotgun (WGS) entry which is preliminary data.</text>
</comment>
<dbReference type="AlphaFoldDB" id="A0A0F9K1P7"/>
<accession>A0A0F9K1P7</accession>